<dbReference type="AlphaFoldDB" id="A0A6A3RNX2"/>
<keyword evidence="1" id="KW-0732">Signal</keyword>
<feature type="chain" id="PRO_5025595892" description="RxLR effector protein" evidence="1">
    <location>
        <begin position="21"/>
        <end position="83"/>
    </location>
</feature>
<feature type="signal peptide" evidence="1">
    <location>
        <begin position="1"/>
        <end position="20"/>
    </location>
</feature>
<proteinExistence type="predicted"/>
<evidence type="ECO:0000313" key="3">
    <source>
        <dbReference type="Proteomes" id="UP000440732"/>
    </source>
</evidence>
<comment type="caution">
    <text evidence="2">The sequence shown here is derived from an EMBL/GenBank/DDBJ whole genome shotgun (WGS) entry which is preliminary data.</text>
</comment>
<reference evidence="2 3" key="1">
    <citation type="submission" date="2018-08" db="EMBL/GenBank/DDBJ databases">
        <title>Genomic investigation of the strawberry pathogen Phytophthora fragariae indicates pathogenicity is determined by transcriptional variation in three key races.</title>
        <authorList>
            <person name="Adams T.M."/>
            <person name="Armitage A.D."/>
            <person name="Sobczyk M.K."/>
            <person name="Bates H.J."/>
            <person name="Dunwell J.M."/>
            <person name="Nellist C.F."/>
            <person name="Harrison R.J."/>
        </authorList>
    </citation>
    <scope>NUCLEOTIDE SEQUENCE [LARGE SCALE GENOMIC DNA]</scope>
    <source>
        <strain evidence="2 3">NOV-5</strain>
    </source>
</reference>
<dbReference type="EMBL" id="QXGA01002306">
    <property type="protein sequence ID" value="KAE9100072.1"/>
    <property type="molecule type" value="Genomic_DNA"/>
</dbReference>
<evidence type="ECO:0008006" key="4">
    <source>
        <dbReference type="Google" id="ProtNLM"/>
    </source>
</evidence>
<evidence type="ECO:0000313" key="2">
    <source>
        <dbReference type="EMBL" id="KAE9100072.1"/>
    </source>
</evidence>
<organism evidence="2 3">
    <name type="scientific">Phytophthora fragariae</name>
    <dbReference type="NCBI Taxonomy" id="53985"/>
    <lineage>
        <taxon>Eukaryota</taxon>
        <taxon>Sar</taxon>
        <taxon>Stramenopiles</taxon>
        <taxon>Oomycota</taxon>
        <taxon>Peronosporomycetes</taxon>
        <taxon>Peronosporales</taxon>
        <taxon>Peronosporaceae</taxon>
        <taxon>Phytophthora</taxon>
    </lineage>
</organism>
<sequence>MRVDYAVLLTAAAFLASANAASVTTPTFDRSLTAAQRDVTAQLSRTVPLEGPFRALYGSRGQRLVGQTKIIHSNKLPQNRATC</sequence>
<dbReference type="Proteomes" id="UP000440732">
    <property type="component" value="Unassembled WGS sequence"/>
</dbReference>
<gene>
    <name evidence="2" type="ORF">PF006_g22986</name>
</gene>
<name>A0A6A3RNX2_9STRA</name>
<evidence type="ECO:0000256" key="1">
    <source>
        <dbReference type="SAM" id="SignalP"/>
    </source>
</evidence>
<protein>
    <recommendedName>
        <fullName evidence="4">RxLR effector protein</fullName>
    </recommendedName>
</protein>
<accession>A0A6A3RNX2</accession>